<dbReference type="GO" id="GO:0003677">
    <property type="term" value="F:DNA binding"/>
    <property type="evidence" value="ECO:0007669"/>
    <property type="project" value="InterPro"/>
</dbReference>
<dbReference type="InterPro" id="IPR002559">
    <property type="entry name" value="Transposase_11"/>
</dbReference>
<dbReference type="EMBL" id="ACBW01000065">
    <property type="protein sequence ID" value="EEF75373.1"/>
    <property type="molecule type" value="Genomic_DNA"/>
</dbReference>
<dbReference type="GO" id="GO:0004803">
    <property type="term" value="F:transposase activity"/>
    <property type="evidence" value="ECO:0007669"/>
    <property type="project" value="InterPro"/>
</dbReference>
<keyword evidence="3" id="KW-1185">Reference proteome</keyword>
<dbReference type="Pfam" id="PF01609">
    <property type="entry name" value="DDE_Tnp_1"/>
    <property type="match status" value="1"/>
</dbReference>
<gene>
    <name evidence="2" type="ORF">BACCOPRO_00861</name>
</gene>
<dbReference type="STRING" id="547042.BACCOPRO_00861"/>
<accession>S0F538</accession>
<reference evidence="2 3" key="1">
    <citation type="submission" date="2008-12" db="EMBL/GenBank/DDBJ databases">
        <authorList>
            <person name="Fulton L."/>
            <person name="Clifton S."/>
            <person name="Fulton B."/>
            <person name="Xu J."/>
            <person name="Minx P."/>
            <person name="Pepin K.H."/>
            <person name="Johnson M."/>
            <person name="Bhonagiri V."/>
            <person name="Nash W.E."/>
            <person name="Mardis E.R."/>
            <person name="Wilson R.K."/>
        </authorList>
    </citation>
    <scope>NUCLEOTIDE SEQUENCE [LARGE SCALE GENOMIC DNA]</scope>
    <source>
        <strain evidence="2 3">DSM 18228</strain>
    </source>
</reference>
<organism evidence="2 3">
    <name type="scientific">Phocaeicola coprophilus DSM 18228 = JCM 13818</name>
    <dbReference type="NCBI Taxonomy" id="547042"/>
    <lineage>
        <taxon>Bacteria</taxon>
        <taxon>Pseudomonadati</taxon>
        <taxon>Bacteroidota</taxon>
        <taxon>Bacteroidia</taxon>
        <taxon>Bacteroidales</taxon>
        <taxon>Bacteroidaceae</taxon>
        <taxon>Phocaeicola</taxon>
    </lineage>
</organism>
<dbReference type="GO" id="GO:0006313">
    <property type="term" value="P:DNA transposition"/>
    <property type="evidence" value="ECO:0007669"/>
    <property type="project" value="InterPro"/>
</dbReference>
<name>S0F538_9BACT</name>
<evidence type="ECO:0000259" key="1">
    <source>
        <dbReference type="Pfam" id="PF01609"/>
    </source>
</evidence>
<protein>
    <recommendedName>
        <fullName evidence="1">Transposase IS4-like domain-containing protein</fullName>
    </recommendedName>
</protein>
<sequence length="100" mass="11818">MKKFTGYSPAVAVIGDHIVSNENRNGNAHFHQQDTLERIFSRFEENGIHVDSMRMDCGSCSEEIVDTVKAHCKYFYIRANRYSAFYDDMFILRRWRRSTE</sequence>
<dbReference type="Proteomes" id="UP000014073">
    <property type="component" value="Unassembled WGS sequence"/>
</dbReference>
<dbReference type="eggNOG" id="ENOG5030J27">
    <property type="taxonomic scope" value="Bacteria"/>
</dbReference>
<proteinExistence type="predicted"/>
<dbReference type="HOGENOM" id="CLU_2300039_0_0_10"/>
<evidence type="ECO:0000313" key="3">
    <source>
        <dbReference type="Proteomes" id="UP000014073"/>
    </source>
</evidence>
<comment type="caution">
    <text evidence="2">The sequence shown here is derived from an EMBL/GenBank/DDBJ whole genome shotgun (WGS) entry which is preliminary data.</text>
</comment>
<feature type="domain" description="Transposase IS4-like" evidence="1">
    <location>
        <begin position="2"/>
        <end position="97"/>
    </location>
</feature>
<evidence type="ECO:0000313" key="2">
    <source>
        <dbReference type="EMBL" id="EEF75373.1"/>
    </source>
</evidence>
<dbReference type="AlphaFoldDB" id="S0F538"/>